<name>A0A8T0D3X7_9TREM</name>
<dbReference type="Proteomes" id="UP000699462">
    <property type="component" value="Unassembled WGS sequence"/>
</dbReference>
<keyword evidence="1" id="KW-0812">Transmembrane</keyword>
<organism evidence="2 3">
    <name type="scientific">Paragonimus westermani</name>
    <dbReference type="NCBI Taxonomy" id="34504"/>
    <lineage>
        <taxon>Eukaryota</taxon>
        <taxon>Metazoa</taxon>
        <taxon>Spiralia</taxon>
        <taxon>Lophotrochozoa</taxon>
        <taxon>Platyhelminthes</taxon>
        <taxon>Trematoda</taxon>
        <taxon>Digenea</taxon>
        <taxon>Plagiorchiida</taxon>
        <taxon>Troglotremata</taxon>
        <taxon>Troglotrematidae</taxon>
        <taxon>Paragonimus</taxon>
    </lineage>
</organism>
<evidence type="ECO:0000313" key="3">
    <source>
        <dbReference type="Proteomes" id="UP000699462"/>
    </source>
</evidence>
<protein>
    <submittedName>
        <fullName evidence="2">Uncharacterized protein</fullName>
    </submittedName>
</protein>
<gene>
    <name evidence="2" type="ORF">P879_09215</name>
</gene>
<dbReference type="AlphaFoldDB" id="A0A8T0D3X7"/>
<keyword evidence="1" id="KW-0472">Membrane</keyword>
<comment type="caution">
    <text evidence="2">The sequence shown here is derived from an EMBL/GenBank/DDBJ whole genome shotgun (WGS) entry which is preliminary data.</text>
</comment>
<proteinExistence type="predicted"/>
<evidence type="ECO:0000256" key="1">
    <source>
        <dbReference type="SAM" id="Phobius"/>
    </source>
</evidence>
<dbReference type="OrthoDB" id="10325437at2759"/>
<keyword evidence="3" id="KW-1185">Reference proteome</keyword>
<evidence type="ECO:0000313" key="2">
    <source>
        <dbReference type="EMBL" id="KAF8562560.1"/>
    </source>
</evidence>
<sequence length="143" mass="16045">MLESEIMLFMWSSHSVIVAVINKTPKGFSTDNSLYRTMRALRWYLAILMITSLVNLSVALSHFGSSCNSMIRSVNQQCASKGYKKYRCSKYGGNSDTNTACKKCPKCTAYAKSCLRVNLESARPVNQCSNAKTMARTLRRQGY</sequence>
<feature type="transmembrane region" description="Helical" evidence="1">
    <location>
        <begin position="43"/>
        <end position="63"/>
    </location>
</feature>
<reference evidence="2 3" key="1">
    <citation type="submission" date="2019-07" db="EMBL/GenBank/DDBJ databases">
        <title>Annotation for the trematode Paragonimus westermani.</title>
        <authorList>
            <person name="Choi Y.-J."/>
        </authorList>
    </citation>
    <scope>NUCLEOTIDE SEQUENCE [LARGE SCALE GENOMIC DNA]</scope>
    <source>
        <strain evidence="2">180907_Pwestermani</strain>
    </source>
</reference>
<keyword evidence="1" id="KW-1133">Transmembrane helix</keyword>
<dbReference type="EMBL" id="JTDF01019186">
    <property type="protein sequence ID" value="KAF8562560.1"/>
    <property type="molecule type" value="Genomic_DNA"/>
</dbReference>
<accession>A0A8T0D3X7</accession>